<gene>
    <name evidence="1" type="ORF">TsFJ059_002178</name>
</gene>
<reference evidence="1 2" key="1">
    <citation type="submission" date="2021-08" db="EMBL/GenBank/DDBJ databases">
        <title>The highly contiguous genome resource for Trichoderma semiorbis FJ059, a fungal antagonistic to plant pathogens.</title>
        <authorList>
            <person name="Liu T."/>
        </authorList>
    </citation>
    <scope>NUCLEOTIDE SEQUENCE [LARGE SCALE GENOMIC DNA]</scope>
    <source>
        <strain evidence="1 2">FJ059</strain>
    </source>
</reference>
<dbReference type="AlphaFoldDB" id="A0A9P8KN26"/>
<protein>
    <submittedName>
        <fullName evidence="1">Uncharacterized protein</fullName>
    </submittedName>
</protein>
<keyword evidence="2" id="KW-1185">Reference proteome</keyword>
<evidence type="ECO:0000313" key="1">
    <source>
        <dbReference type="EMBL" id="KAH0527152.1"/>
    </source>
</evidence>
<comment type="caution">
    <text evidence="1">The sequence shown here is derived from an EMBL/GenBank/DDBJ whole genome shotgun (WGS) entry which is preliminary data.</text>
</comment>
<sequence>MAQLSALAAVSRQEEGVQTGHVITKNLESMVTSVWFGPETEFSVASLTSTTKSGVLLTTEAGDRSV</sequence>
<accession>A0A9P8KN26</accession>
<dbReference type="Proteomes" id="UP000826573">
    <property type="component" value="Unassembled WGS sequence"/>
</dbReference>
<dbReference type="EMBL" id="JAIMJC010000003">
    <property type="protein sequence ID" value="KAH0527152.1"/>
    <property type="molecule type" value="Genomic_DNA"/>
</dbReference>
<name>A0A9P8KN26_9HYPO</name>
<organism evidence="1 2">
    <name type="scientific">Trichoderma semiorbis</name>
    <dbReference type="NCBI Taxonomy" id="1491008"/>
    <lineage>
        <taxon>Eukaryota</taxon>
        <taxon>Fungi</taxon>
        <taxon>Dikarya</taxon>
        <taxon>Ascomycota</taxon>
        <taxon>Pezizomycotina</taxon>
        <taxon>Sordariomycetes</taxon>
        <taxon>Hypocreomycetidae</taxon>
        <taxon>Hypocreales</taxon>
        <taxon>Hypocreaceae</taxon>
        <taxon>Trichoderma</taxon>
    </lineage>
</organism>
<evidence type="ECO:0000313" key="2">
    <source>
        <dbReference type="Proteomes" id="UP000826573"/>
    </source>
</evidence>
<proteinExistence type="predicted"/>